<dbReference type="AlphaFoldDB" id="A0A0D6M5J8"/>
<protein>
    <submittedName>
        <fullName evidence="1">Uncharacterized protein</fullName>
    </submittedName>
</protein>
<organism evidence="1 2">
    <name type="scientific">Ancylostoma ceylanicum</name>
    <dbReference type="NCBI Taxonomy" id="53326"/>
    <lineage>
        <taxon>Eukaryota</taxon>
        <taxon>Metazoa</taxon>
        <taxon>Ecdysozoa</taxon>
        <taxon>Nematoda</taxon>
        <taxon>Chromadorea</taxon>
        <taxon>Rhabditida</taxon>
        <taxon>Rhabditina</taxon>
        <taxon>Rhabditomorpha</taxon>
        <taxon>Strongyloidea</taxon>
        <taxon>Ancylostomatidae</taxon>
        <taxon>Ancylostomatinae</taxon>
        <taxon>Ancylostoma</taxon>
    </lineage>
</organism>
<keyword evidence="2" id="KW-1185">Reference proteome</keyword>
<name>A0A0D6M5J8_9BILA</name>
<dbReference type="Proteomes" id="UP000054495">
    <property type="component" value="Unassembled WGS sequence"/>
</dbReference>
<accession>A0A0D6M5J8</accession>
<proteinExistence type="predicted"/>
<evidence type="ECO:0000313" key="2">
    <source>
        <dbReference type="Proteomes" id="UP000054495"/>
    </source>
</evidence>
<sequence>MDVSLEASSSEAIYNPVFCALAYKPCSLHAQTPSLDRTMIALLLVLLPSIVAQYAVPTSFGGCGGCPMPVCHPRPICPPPPLPLCPQPPPCPPQYASLRLMQH</sequence>
<dbReference type="EMBL" id="KE124795">
    <property type="protein sequence ID" value="EPB79380.1"/>
    <property type="molecule type" value="Genomic_DNA"/>
</dbReference>
<gene>
    <name evidence="1" type="ORF">ANCCEY_01539</name>
</gene>
<reference evidence="1 2" key="1">
    <citation type="submission" date="2013-05" db="EMBL/GenBank/DDBJ databases">
        <title>Draft genome of the parasitic nematode Anyclostoma ceylanicum.</title>
        <authorList>
            <person name="Mitreva M."/>
        </authorList>
    </citation>
    <scope>NUCLEOTIDE SEQUENCE [LARGE SCALE GENOMIC DNA]</scope>
</reference>
<evidence type="ECO:0000313" key="1">
    <source>
        <dbReference type="EMBL" id="EPB79380.1"/>
    </source>
</evidence>